<dbReference type="CDD" id="cd14332">
    <property type="entry name" value="UBA_RuvA_C"/>
    <property type="match status" value="1"/>
</dbReference>
<sequence>MFAYIKGTVEVKNNDSIIVEAGGIGYRIFTALSTINNLGQPGTPVKIYTHYYVREDIAALYGFGTVEELAMFEMLLAVSGVGPKAAISLISTLSPSRFALAVVSQDTKSLTKAPGIGMKMAQRIILELKDKISKEQLTASIPAAGPENSWAPGDSVLSEAVSALMVLGYGSVEASSIISGIYEEGMSVEDLIKKSLKSLSR</sequence>
<gene>
    <name evidence="6" type="primary">ruvA</name>
    <name evidence="8" type="ORF">L323_17205</name>
</gene>
<keyword evidence="3 6" id="KW-0238">DNA-binding</keyword>
<organism evidence="8 9">
    <name type="scientific">Ruminiclostridium papyrosolvens C7</name>
    <dbReference type="NCBI Taxonomy" id="1330534"/>
    <lineage>
        <taxon>Bacteria</taxon>
        <taxon>Bacillati</taxon>
        <taxon>Bacillota</taxon>
        <taxon>Clostridia</taxon>
        <taxon>Eubacteriales</taxon>
        <taxon>Oscillospiraceae</taxon>
        <taxon>Ruminiclostridium</taxon>
    </lineage>
</organism>
<dbReference type="InterPro" id="IPR010994">
    <property type="entry name" value="RuvA_2-like"/>
</dbReference>
<feature type="region of interest" description="Domain III" evidence="6">
    <location>
        <begin position="152"/>
        <end position="201"/>
    </location>
</feature>
<keyword evidence="5 6" id="KW-0234">DNA repair</keyword>
<comment type="domain">
    <text evidence="6">Has three domains with a flexible linker between the domains II and III and assumes an 'L' shape. Domain III is highly mobile and contacts RuvB.</text>
</comment>
<keyword evidence="8" id="KW-0067">ATP-binding</keyword>
<dbReference type="GO" id="GO:0006281">
    <property type="term" value="P:DNA repair"/>
    <property type="evidence" value="ECO:0007669"/>
    <property type="project" value="UniProtKB-UniRule"/>
</dbReference>
<dbReference type="AlphaFoldDB" id="U4QZ53"/>
<feature type="region of interest" description="Domain II" evidence="6">
    <location>
        <begin position="65"/>
        <end position="142"/>
    </location>
</feature>
<feature type="region of interest" description="Domain I" evidence="6">
    <location>
        <begin position="1"/>
        <end position="64"/>
    </location>
</feature>
<dbReference type="GO" id="GO:0009379">
    <property type="term" value="C:Holliday junction helicase complex"/>
    <property type="evidence" value="ECO:0007669"/>
    <property type="project" value="InterPro"/>
</dbReference>
<dbReference type="Gene3D" id="1.10.8.10">
    <property type="entry name" value="DNA helicase RuvA subunit, C-terminal domain"/>
    <property type="match status" value="1"/>
</dbReference>
<keyword evidence="4 6" id="KW-0233">DNA recombination</keyword>
<evidence type="ECO:0000313" key="9">
    <source>
        <dbReference type="Proteomes" id="UP000016860"/>
    </source>
</evidence>
<dbReference type="PATRIC" id="fig|1330534.3.peg.3415"/>
<feature type="domain" description="Helix-hairpin-helix DNA-binding motif class 1" evidence="7">
    <location>
        <begin position="108"/>
        <end position="127"/>
    </location>
</feature>
<dbReference type="Gene3D" id="1.10.150.20">
    <property type="entry name" value="5' to 3' exonuclease, C-terminal subdomain"/>
    <property type="match status" value="1"/>
</dbReference>
<comment type="similarity">
    <text evidence="6">Belongs to the RuvA family.</text>
</comment>
<comment type="subcellular location">
    <subcellularLocation>
        <location evidence="6">Cytoplasm</location>
    </subcellularLocation>
</comment>
<feature type="domain" description="Helix-hairpin-helix DNA-binding motif class 1" evidence="7">
    <location>
        <begin position="73"/>
        <end position="92"/>
    </location>
</feature>
<dbReference type="Pfam" id="PF07499">
    <property type="entry name" value="RuvA_C"/>
    <property type="match status" value="1"/>
</dbReference>
<keyword evidence="8" id="KW-0378">Hydrolase</keyword>
<keyword evidence="2 6" id="KW-0227">DNA damage</keyword>
<dbReference type="OrthoDB" id="5293449at2"/>
<comment type="subunit">
    <text evidence="6">Homotetramer. Forms an RuvA(8)-RuvB(12)-Holliday junction (HJ) complex. HJ DNA is sandwiched between 2 RuvA tetramers; dsDNA enters through RuvA and exits via RuvB. An RuvB hexamer assembles on each DNA strand where it exits the tetramer. Each RuvB hexamer is contacted by two RuvA subunits (via domain III) on 2 adjacent RuvB subunits; this complex drives branch migration. In the full resolvosome a probable DNA-RuvA(4)-RuvB(12)-RuvC(2) complex forms which resolves the HJ.</text>
</comment>
<dbReference type="NCBIfam" id="TIGR00084">
    <property type="entry name" value="ruvA"/>
    <property type="match status" value="1"/>
</dbReference>
<dbReference type="STRING" id="1330534.L323_17205"/>
<dbReference type="HAMAP" id="MF_00031">
    <property type="entry name" value="DNA_HJ_migration_RuvA"/>
    <property type="match status" value="1"/>
</dbReference>
<dbReference type="GO" id="GO:0005737">
    <property type="term" value="C:cytoplasm"/>
    <property type="evidence" value="ECO:0007669"/>
    <property type="project" value="UniProtKB-SubCell"/>
</dbReference>
<dbReference type="SUPFAM" id="SSF50249">
    <property type="entry name" value="Nucleic acid-binding proteins"/>
    <property type="match status" value="1"/>
</dbReference>
<keyword evidence="8" id="KW-0547">Nucleotide-binding</keyword>
<dbReference type="GO" id="GO:0009378">
    <property type="term" value="F:four-way junction helicase activity"/>
    <property type="evidence" value="ECO:0007669"/>
    <property type="project" value="InterPro"/>
</dbReference>
<dbReference type="InterPro" id="IPR013849">
    <property type="entry name" value="DNA_helicase_Holl-junc_RuvA_I"/>
</dbReference>
<comment type="caution">
    <text evidence="6">Lacks conserved residue(s) required for the propagation of feature annotation.</text>
</comment>
<dbReference type="InterPro" id="IPR003583">
    <property type="entry name" value="Hlx-hairpin-Hlx_DNA-bd_motif"/>
</dbReference>
<evidence type="ECO:0000313" key="8">
    <source>
        <dbReference type="EMBL" id="EPR09280.1"/>
    </source>
</evidence>
<dbReference type="Proteomes" id="UP000016860">
    <property type="component" value="Unassembled WGS sequence"/>
</dbReference>
<dbReference type="Pfam" id="PF01330">
    <property type="entry name" value="RuvA_N"/>
    <property type="match status" value="1"/>
</dbReference>
<dbReference type="Gene3D" id="2.40.50.140">
    <property type="entry name" value="Nucleic acid-binding proteins"/>
    <property type="match status" value="1"/>
</dbReference>
<dbReference type="InterPro" id="IPR036267">
    <property type="entry name" value="RuvA_C_sf"/>
</dbReference>
<evidence type="ECO:0000256" key="6">
    <source>
        <dbReference type="HAMAP-Rule" id="MF_00031"/>
    </source>
</evidence>
<keyword evidence="8" id="KW-0347">Helicase</keyword>
<proteinExistence type="inferred from homology"/>
<comment type="caution">
    <text evidence="8">The sequence shown here is derived from an EMBL/GenBank/DDBJ whole genome shotgun (WGS) entry which is preliminary data.</text>
</comment>
<dbReference type="SMART" id="SM00278">
    <property type="entry name" value="HhH1"/>
    <property type="match status" value="2"/>
</dbReference>
<protein>
    <recommendedName>
        <fullName evidence="6">Holliday junction branch migration complex subunit RuvA</fullName>
    </recommendedName>
</protein>
<evidence type="ECO:0000256" key="1">
    <source>
        <dbReference type="ARBA" id="ARBA00022490"/>
    </source>
</evidence>
<evidence type="ECO:0000256" key="2">
    <source>
        <dbReference type="ARBA" id="ARBA00022763"/>
    </source>
</evidence>
<dbReference type="Pfam" id="PF14520">
    <property type="entry name" value="HHH_5"/>
    <property type="match status" value="1"/>
</dbReference>
<comment type="function">
    <text evidence="6">The RuvA-RuvB-RuvC complex processes Holliday junction (HJ) DNA during genetic recombination and DNA repair, while the RuvA-RuvB complex plays an important role in the rescue of blocked DNA replication forks via replication fork reversal (RFR). RuvA specifically binds to HJ cruciform DNA, conferring on it an open structure. The RuvB hexamer acts as an ATP-dependent pump, pulling dsDNA into and through the RuvAB complex. HJ branch migration allows RuvC to scan DNA until it finds its consensus sequence, where it cleaves and resolves the cruciform DNA.</text>
</comment>
<reference evidence="8 9" key="1">
    <citation type="journal article" date="2013" name="Genome Announc.">
        <title>Draft Genome Sequence of the Cellulolytic Bacterium Clostridium papyrosolvens C7 (ATCC 700395).</title>
        <authorList>
            <person name="Zepeda V."/>
            <person name="Dassa B."/>
            <person name="Borovok I."/>
            <person name="Lamed R."/>
            <person name="Bayer E.A."/>
            <person name="Cate J.H."/>
        </authorList>
    </citation>
    <scope>NUCLEOTIDE SEQUENCE [LARGE SCALE GENOMIC DNA]</scope>
    <source>
        <strain evidence="8 9">C7</strain>
    </source>
</reference>
<accession>U4QZ53</accession>
<dbReference type="GO" id="GO:0005524">
    <property type="term" value="F:ATP binding"/>
    <property type="evidence" value="ECO:0007669"/>
    <property type="project" value="InterPro"/>
</dbReference>
<keyword evidence="1 6" id="KW-0963">Cytoplasm</keyword>
<dbReference type="GO" id="GO:0006310">
    <property type="term" value="P:DNA recombination"/>
    <property type="evidence" value="ECO:0007669"/>
    <property type="project" value="UniProtKB-UniRule"/>
</dbReference>
<name>U4QZ53_9FIRM</name>
<evidence type="ECO:0000256" key="5">
    <source>
        <dbReference type="ARBA" id="ARBA00023204"/>
    </source>
</evidence>
<evidence type="ECO:0000256" key="4">
    <source>
        <dbReference type="ARBA" id="ARBA00023172"/>
    </source>
</evidence>
<evidence type="ECO:0000256" key="3">
    <source>
        <dbReference type="ARBA" id="ARBA00023125"/>
    </source>
</evidence>
<dbReference type="EMBL" id="ATAY01000088">
    <property type="protein sequence ID" value="EPR09280.1"/>
    <property type="molecule type" value="Genomic_DNA"/>
</dbReference>
<dbReference type="InterPro" id="IPR000085">
    <property type="entry name" value="RuvA"/>
</dbReference>
<dbReference type="GO" id="GO:0000400">
    <property type="term" value="F:four-way junction DNA binding"/>
    <property type="evidence" value="ECO:0007669"/>
    <property type="project" value="UniProtKB-UniRule"/>
</dbReference>
<dbReference type="SUPFAM" id="SSF47781">
    <property type="entry name" value="RuvA domain 2-like"/>
    <property type="match status" value="1"/>
</dbReference>
<dbReference type="GO" id="GO:0048476">
    <property type="term" value="C:Holliday junction resolvase complex"/>
    <property type="evidence" value="ECO:0007669"/>
    <property type="project" value="UniProtKB-UniRule"/>
</dbReference>
<evidence type="ECO:0000259" key="7">
    <source>
        <dbReference type="SMART" id="SM00278"/>
    </source>
</evidence>
<dbReference type="InterPro" id="IPR012340">
    <property type="entry name" value="NA-bd_OB-fold"/>
</dbReference>
<dbReference type="InterPro" id="IPR011114">
    <property type="entry name" value="RuvA_C"/>
</dbReference>
<dbReference type="SUPFAM" id="SSF46929">
    <property type="entry name" value="DNA helicase RuvA subunit, C-terminal domain"/>
    <property type="match status" value="1"/>
</dbReference>
<dbReference type="RefSeq" id="WP_020816836.1">
    <property type="nucleotide sequence ID" value="NZ_ATAY01000088.1"/>
</dbReference>